<evidence type="ECO:0000256" key="2">
    <source>
        <dbReference type="ARBA" id="ARBA00022475"/>
    </source>
</evidence>
<dbReference type="PANTHER" id="PTHR33908">
    <property type="entry name" value="MANNOSYLTRANSFERASE YKCB-RELATED"/>
    <property type="match status" value="1"/>
</dbReference>
<dbReference type="InterPro" id="IPR056785">
    <property type="entry name" value="YkcA/B-like_C"/>
</dbReference>
<feature type="domain" description="Glycosyltransferase RgtA/B/C/D-like" evidence="10">
    <location>
        <begin position="93"/>
        <end position="248"/>
    </location>
</feature>
<evidence type="ECO:0008006" key="14">
    <source>
        <dbReference type="Google" id="ProtNLM"/>
    </source>
</evidence>
<dbReference type="GO" id="GO:0010041">
    <property type="term" value="P:response to iron(III) ion"/>
    <property type="evidence" value="ECO:0007669"/>
    <property type="project" value="TreeGrafter"/>
</dbReference>
<comment type="caution">
    <text evidence="12">The sequence shown here is derived from an EMBL/GenBank/DDBJ whole genome shotgun (WGS) entry which is preliminary data.</text>
</comment>
<feature type="transmembrane region" description="Helical" evidence="9">
    <location>
        <begin position="435"/>
        <end position="452"/>
    </location>
</feature>
<keyword evidence="4" id="KW-0808">Transferase</keyword>
<feature type="transmembrane region" description="Helical" evidence="9">
    <location>
        <begin position="407"/>
        <end position="428"/>
    </location>
</feature>
<keyword evidence="3" id="KW-0328">Glycosyltransferase</keyword>
<proteinExistence type="predicted"/>
<dbReference type="Pfam" id="PF24878">
    <property type="entry name" value="YkcB_C"/>
    <property type="match status" value="1"/>
</dbReference>
<dbReference type="GO" id="GO:0009103">
    <property type="term" value="P:lipopolysaccharide biosynthetic process"/>
    <property type="evidence" value="ECO:0007669"/>
    <property type="project" value="UniProtKB-ARBA"/>
</dbReference>
<dbReference type="Proteomes" id="UP000614996">
    <property type="component" value="Unassembled WGS sequence"/>
</dbReference>
<dbReference type="GO" id="GO:0005886">
    <property type="term" value="C:plasma membrane"/>
    <property type="evidence" value="ECO:0007669"/>
    <property type="project" value="UniProtKB-SubCell"/>
</dbReference>
<feature type="compositionally biased region" description="Low complexity" evidence="8">
    <location>
        <begin position="605"/>
        <end position="625"/>
    </location>
</feature>
<keyword evidence="6 9" id="KW-1133">Transmembrane helix</keyword>
<feature type="compositionally biased region" description="Gly residues" evidence="8">
    <location>
        <begin position="642"/>
        <end position="662"/>
    </location>
</feature>
<keyword evidence="2" id="KW-1003">Cell membrane</keyword>
<evidence type="ECO:0000313" key="12">
    <source>
        <dbReference type="EMBL" id="GIL30205.1"/>
    </source>
</evidence>
<evidence type="ECO:0000256" key="4">
    <source>
        <dbReference type="ARBA" id="ARBA00022679"/>
    </source>
</evidence>
<protein>
    <recommendedName>
        <fullName evidence="14">Glycosyl transferase</fullName>
    </recommendedName>
</protein>
<feature type="transmembrane region" description="Helical" evidence="9">
    <location>
        <begin position="191"/>
        <end position="224"/>
    </location>
</feature>
<dbReference type="AlphaFoldDB" id="A0A8J4ENE6"/>
<keyword evidence="5 9" id="KW-0812">Transmembrane</keyword>
<feature type="compositionally biased region" description="Gly residues" evidence="8">
    <location>
        <begin position="526"/>
        <end position="561"/>
    </location>
</feature>
<evidence type="ECO:0000256" key="7">
    <source>
        <dbReference type="ARBA" id="ARBA00023136"/>
    </source>
</evidence>
<name>A0A8J4ENE6_9ACTN</name>
<sequence>MPGERRDDKGTRMSATTLTAPVRAAFARTADRPGWARPALAVLLLGTAALYLVNLSANGYANSFYAGAVQAGTISWKALLFGAVDAGSGITVDKPPASIWLMALSGRVFGFSSWSMLVPQALLGVASVALLYGAVRRVAGYAAGLGAGAILALTPVAVLMFRFNNPDALLVLLMVAGAYAVTRAVERGSLWWLVLAGTALGFGFLTKMLQAFLVLPAFALVYLVAAPVSLRRRIGHLLAAGAALVVSAGWYVALVELWPAGSRPYIGGSTDNSLLQLALGYNGLSRLTGGSGGGPGGGGMPGGAREVFTGGGSGAPVREVFTGGGPGGGGNAMFGGATGPLRMFSDTFGTQISWLLPAALLALVAGLWLTRAARRTDRTRAALVLWGGWLLVTMAVFSFMSGIIHPYYSVALAPAIAAVVAIGGHTLWEQRERTGGRVGLAVLVAVTGVWAYQLLGRAPSWQPWLRYAVLVTAAAGVVWLLVPGRWVRRVALVAVPVLAFAGLGAPAAYSAQTAATAHTGSIPTAGPGGSGAGGRFGGPGMGGRGRTGSGSGFGTPPGGSGNPNAAGNANGGNGSGGKGGPGGATGGRSGTGQPPTAGIPGSGSGSQDNSGQGNSGQGNSARGNSGVPGQGRPGAGSDSQGTGSGQNGRSGSGGVPGGGMGGGSANSAVATLLKNAHGYRWAAATNGTQQAAELELAADGASVLGIGGFSGSDAYPTRAQFQRYVAAGEVRYFVAGGMGGGPGGTSSIESWVAAHFTKKTVGGVTVYDLSRPTS</sequence>
<feature type="domain" description="Putative mannosyltransferase YkcA/B-like C-terminal" evidence="11">
    <location>
        <begin position="669"/>
        <end position="755"/>
    </location>
</feature>
<dbReference type="Pfam" id="PF13231">
    <property type="entry name" value="PMT_2"/>
    <property type="match status" value="1"/>
</dbReference>
<dbReference type="InterPro" id="IPR038731">
    <property type="entry name" value="RgtA/B/C-like"/>
</dbReference>
<dbReference type="GO" id="GO:0016763">
    <property type="term" value="F:pentosyltransferase activity"/>
    <property type="evidence" value="ECO:0007669"/>
    <property type="project" value="TreeGrafter"/>
</dbReference>
<feature type="compositionally biased region" description="Gly residues" evidence="8">
    <location>
        <begin position="569"/>
        <end position="590"/>
    </location>
</feature>
<gene>
    <name evidence="12" type="ORF">NUM_54590</name>
</gene>
<keyword evidence="13" id="KW-1185">Reference proteome</keyword>
<feature type="transmembrane region" description="Helical" evidence="9">
    <location>
        <begin position="352"/>
        <end position="369"/>
    </location>
</feature>
<evidence type="ECO:0000256" key="5">
    <source>
        <dbReference type="ARBA" id="ARBA00022692"/>
    </source>
</evidence>
<feature type="transmembrane region" description="Helical" evidence="9">
    <location>
        <begin position="381"/>
        <end position="401"/>
    </location>
</feature>
<dbReference type="EMBL" id="BOPO01000113">
    <property type="protein sequence ID" value="GIL30205.1"/>
    <property type="molecule type" value="Genomic_DNA"/>
</dbReference>
<feature type="transmembrane region" description="Helical" evidence="9">
    <location>
        <begin position="138"/>
        <end position="161"/>
    </location>
</feature>
<evidence type="ECO:0000256" key="3">
    <source>
        <dbReference type="ARBA" id="ARBA00022676"/>
    </source>
</evidence>
<reference evidence="13" key="1">
    <citation type="journal article" date="2021" name="Int. J. Syst. Evol. Microbiol.">
        <title>Actinocatenispora comari sp. nov., an endophytic actinomycete isolated from aerial parts of Comarum salesowianum.</title>
        <authorList>
            <person name="Oyunbileg N."/>
            <person name="Iizaka Y."/>
            <person name="Hamada M."/>
            <person name="Davaapurev B.O."/>
            <person name="Fukumoto A."/>
            <person name="Tsetseg B."/>
            <person name="Kato F."/>
            <person name="Tamura T."/>
            <person name="Batkhuu J."/>
            <person name="Anzai Y."/>
        </authorList>
    </citation>
    <scope>NUCLEOTIDE SEQUENCE [LARGE SCALE GENOMIC DNA]</scope>
    <source>
        <strain evidence="13">NUM-2625</strain>
    </source>
</reference>
<dbReference type="PANTHER" id="PTHR33908:SF3">
    <property type="entry name" value="UNDECAPRENYL PHOSPHATE-ALPHA-4-AMINO-4-DEOXY-L-ARABINOSE ARABINOSYL TRANSFERASE"/>
    <property type="match status" value="1"/>
</dbReference>
<dbReference type="InterPro" id="IPR050297">
    <property type="entry name" value="LipidA_mod_glycosyltrf_83"/>
</dbReference>
<evidence type="ECO:0000256" key="1">
    <source>
        <dbReference type="ARBA" id="ARBA00004651"/>
    </source>
</evidence>
<feature type="transmembrane region" description="Helical" evidence="9">
    <location>
        <begin position="236"/>
        <end position="254"/>
    </location>
</feature>
<evidence type="ECO:0000259" key="11">
    <source>
        <dbReference type="Pfam" id="PF24878"/>
    </source>
</evidence>
<comment type="subcellular location">
    <subcellularLocation>
        <location evidence="1">Cell membrane</location>
        <topology evidence="1">Multi-pass membrane protein</topology>
    </subcellularLocation>
</comment>
<evidence type="ECO:0000256" key="6">
    <source>
        <dbReference type="ARBA" id="ARBA00022989"/>
    </source>
</evidence>
<evidence type="ECO:0000256" key="8">
    <source>
        <dbReference type="SAM" id="MobiDB-lite"/>
    </source>
</evidence>
<evidence type="ECO:0000256" key="9">
    <source>
        <dbReference type="SAM" id="Phobius"/>
    </source>
</evidence>
<feature type="transmembrane region" description="Helical" evidence="9">
    <location>
        <begin position="35"/>
        <end position="53"/>
    </location>
</feature>
<evidence type="ECO:0000259" key="10">
    <source>
        <dbReference type="Pfam" id="PF13231"/>
    </source>
</evidence>
<feature type="transmembrane region" description="Helical" evidence="9">
    <location>
        <begin position="464"/>
        <end position="482"/>
    </location>
</feature>
<keyword evidence="7 9" id="KW-0472">Membrane</keyword>
<feature type="transmembrane region" description="Helical" evidence="9">
    <location>
        <begin position="108"/>
        <end position="132"/>
    </location>
</feature>
<feature type="transmembrane region" description="Helical" evidence="9">
    <location>
        <begin position="489"/>
        <end position="509"/>
    </location>
</feature>
<feature type="transmembrane region" description="Helical" evidence="9">
    <location>
        <begin position="168"/>
        <end position="185"/>
    </location>
</feature>
<accession>A0A8J4ENE6</accession>
<evidence type="ECO:0000313" key="13">
    <source>
        <dbReference type="Proteomes" id="UP000614996"/>
    </source>
</evidence>
<feature type="region of interest" description="Disordered" evidence="8">
    <location>
        <begin position="520"/>
        <end position="662"/>
    </location>
</feature>
<organism evidence="12 13">
    <name type="scientific">Actinocatenispora comari</name>
    <dbReference type="NCBI Taxonomy" id="2807577"/>
    <lineage>
        <taxon>Bacteria</taxon>
        <taxon>Bacillati</taxon>
        <taxon>Actinomycetota</taxon>
        <taxon>Actinomycetes</taxon>
        <taxon>Micromonosporales</taxon>
        <taxon>Micromonosporaceae</taxon>
        <taxon>Actinocatenispora</taxon>
    </lineage>
</organism>